<dbReference type="EMBL" id="FOFB01000028">
    <property type="protein sequence ID" value="SER21416.1"/>
    <property type="molecule type" value="Genomic_DNA"/>
</dbReference>
<reference evidence="9" key="1">
    <citation type="submission" date="2016-10" db="EMBL/GenBank/DDBJ databases">
        <authorList>
            <person name="Varghese N."/>
            <person name="Submissions S."/>
        </authorList>
    </citation>
    <scope>NUCLEOTIDE SEQUENCE [LARGE SCALE GENOMIC DNA]</scope>
    <source>
        <strain evidence="9">DSM 24740</strain>
    </source>
</reference>
<organism evidence="8 9">
    <name type="scientific">Neolewinella agarilytica</name>
    <dbReference type="NCBI Taxonomy" id="478744"/>
    <lineage>
        <taxon>Bacteria</taxon>
        <taxon>Pseudomonadati</taxon>
        <taxon>Bacteroidota</taxon>
        <taxon>Saprospiria</taxon>
        <taxon>Saprospirales</taxon>
        <taxon>Lewinellaceae</taxon>
        <taxon>Neolewinella</taxon>
    </lineage>
</organism>
<keyword evidence="9" id="KW-1185">Reference proteome</keyword>
<gene>
    <name evidence="8" type="ORF">SAMN05444359_12850</name>
</gene>
<dbReference type="PANTHER" id="PTHR43133:SF8">
    <property type="entry name" value="RNA POLYMERASE SIGMA FACTOR HI_1459-RELATED"/>
    <property type="match status" value="1"/>
</dbReference>
<evidence type="ECO:0000259" key="7">
    <source>
        <dbReference type="Pfam" id="PF08281"/>
    </source>
</evidence>
<dbReference type="GO" id="GO:0016987">
    <property type="term" value="F:sigma factor activity"/>
    <property type="evidence" value="ECO:0007669"/>
    <property type="project" value="UniProtKB-KW"/>
</dbReference>
<name>A0A1H9MCJ6_9BACT</name>
<dbReference type="Pfam" id="PF04542">
    <property type="entry name" value="Sigma70_r2"/>
    <property type="match status" value="1"/>
</dbReference>
<dbReference type="InterPro" id="IPR013249">
    <property type="entry name" value="RNA_pol_sigma70_r4_t2"/>
</dbReference>
<dbReference type="InterPro" id="IPR039425">
    <property type="entry name" value="RNA_pol_sigma-70-like"/>
</dbReference>
<keyword evidence="4" id="KW-0238">DNA-binding</keyword>
<protein>
    <submittedName>
        <fullName evidence="8">RNA polymerase sigma-70 factor, ECF subfamily</fullName>
    </submittedName>
</protein>
<evidence type="ECO:0000256" key="2">
    <source>
        <dbReference type="ARBA" id="ARBA00023015"/>
    </source>
</evidence>
<keyword evidence="2" id="KW-0805">Transcription regulation</keyword>
<dbReference type="Gene3D" id="1.10.1740.10">
    <property type="match status" value="1"/>
</dbReference>
<dbReference type="InterPro" id="IPR013324">
    <property type="entry name" value="RNA_pol_sigma_r3/r4-like"/>
</dbReference>
<dbReference type="InParanoid" id="A0A1H9MCJ6"/>
<evidence type="ECO:0000256" key="3">
    <source>
        <dbReference type="ARBA" id="ARBA00023082"/>
    </source>
</evidence>
<dbReference type="GO" id="GO:0003677">
    <property type="term" value="F:DNA binding"/>
    <property type="evidence" value="ECO:0007669"/>
    <property type="project" value="UniProtKB-KW"/>
</dbReference>
<evidence type="ECO:0000256" key="5">
    <source>
        <dbReference type="ARBA" id="ARBA00023163"/>
    </source>
</evidence>
<dbReference type="AlphaFoldDB" id="A0A1H9MCJ6"/>
<feature type="domain" description="RNA polymerase sigma factor 70 region 4 type 2" evidence="7">
    <location>
        <begin position="124"/>
        <end position="170"/>
    </location>
</feature>
<evidence type="ECO:0000256" key="1">
    <source>
        <dbReference type="ARBA" id="ARBA00010641"/>
    </source>
</evidence>
<dbReference type="NCBIfam" id="TIGR02937">
    <property type="entry name" value="sigma70-ECF"/>
    <property type="match status" value="1"/>
</dbReference>
<dbReference type="InterPro" id="IPR013325">
    <property type="entry name" value="RNA_pol_sigma_r2"/>
</dbReference>
<dbReference type="SUPFAM" id="SSF88659">
    <property type="entry name" value="Sigma3 and sigma4 domains of RNA polymerase sigma factors"/>
    <property type="match status" value="1"/>
</dbReference>
<dbReference type="Gene3D" id="1.10.10.10">
    <property type="entry name" value="Winged helix-like DNA-binding domain superfamily/Winged helix DNA-binding domain"/>
    <property type="match status" value="1"/>
</dbReference>
<dbReference type="SUPFAM" id="SSF88946">
    <property type="entry name" value="Sigma2 domain of RNA polymerase sigma factors"/>
    <property type="match status" value="1"/>
</dbReference>
<evidence type="ECO:0000259" key="6">
    <source>
        <dbReference type="Pfam" id="PF04542"/>
    </source>
</evidence>
<dbReference type="GO" id="GO:0006352">
    <property type="term" value="P:DNA-templated transcription initiation"/>
    <property type="evidence" value="ECO:0007669"/>
    <property type="project" value="InterPro"/>
</dbReference>
<evidence type="ECO:0000313" key="8">
    <source>
        <dbReference type="EMBL" id="SER21416.1"/>
    </source>
</evidence>
<evidence type="ECO:0000313" key="9">
    <source>
        <dbReference type="Proteomes" id="UP000199021"/>
    </source>
</evidence>
<dbReference type="STRING" id="478744.SAMN05444359_12850"/>
<keyword evidence="5" id="KW-0804">Transcription</keyword>
<dbReference type="FunCoup" id="A0A1H9MCJ6">
    <property type="interactions" value="19"/>
</dbReference>
<accession>A0A1H9MCJ6</accession>
<evidence type="ECO:0000256" key="4">
    <source>
        <dbReference type="ARBA" id="ARBA00023125"/>
    </source>
</evidence>
<dbReference type="InterPro" id="IPR007627">
    <property type="entry name" value="RNA_pol_sigma70_r2"/>
</dbReference>
<dbReference type="Pfam" id="PF08281">
    <property type="entry name" value="Sigma70_r4_2"/>
    <property type="match status" value="1"/>
</dbReference>
<dbReference type="InterPro" id="IPR014284">
    <property type="entry name" value="RNA_pol_sigma-70_dom"/>
</dbReference>
<keyword evidence="3" id="KW-0731">Sigma factor</keyword>
<dbReference type="Proteomes" id="UP000199021">
    <property type="component" value="Unassembled WGS sequence"/>
</dbReference>
<dbReference type="InterPro" id="IPR036388">
    <property type="entry name" value="WH-like_DNA-bd_sf"/>
</dbReference>
<sequence length="211" mass="24674">MNQGIDQRLIADCIANQRVAQRRLYELTVPYFTIIAKRYLRNPEDLKDTLQDSYLNIFHKLEQYDPSRAGFKTWATRVLINNCLKRNSNGQKNATEELIAERSQQCTSPEVIEKLSTDDLIIWLKRMPEAYYAVFSLNVIDGFSHPEIAEMLNIDAALSRKRLSRARAWLKQEMVRDPKSPLRDDPRFRREMMSIQAFMLVQAFVYGLPDV</sequence>
<feature type="domain" description="RNA polymerase sigma-70 region 2" evidence="6">
    <location>
        <begin position="28"/>
        <end position="85"/>
    </location>
</feature>
<dbReference type="RefSeq" id="WP_090172211.1">
    <property type="nucleotide sequence ID" value="NZ_FOFB01000028.1"/>
</dbReference>
<proteinExistence type="inferred from homology"/>
<dbReference type="OrthoDB" id="9782703at2"/>
<dbReference type="PANTHER" id="PTHR43133">
    <property type="entry name" value="RNA POLYMERASE ECF-TYPE SIGMA FACTO"/>
    <property type="match status" value="1"/>
</dbReference>
<comment type="similarity">
    <text evidence="1">Belongs to the sigma-70 factor family. ECF subfamily.</text>
</comment>